<feature type="domain" description="GGDEF" evidence="6">
    <location>
        <begin position="267"/>
        <end position="393"/>
    </location>
</feature>
<evidence type="ECO:0000256" key="3">
    <source>
        <dbReference type="ARBA" id="ARBA00034247"/>
    </source>
</evidence>
<dbReference type="GO" id="GO:0043709">
    <property type="term" value="P:cell adhesion involved in single-species biofilm formation"/>
    <property type="evidence" value="ECO:0007669"/>
    <property type="project" value="TreeGrafter"/>
</dbReference>
<evidence type="ECO:0000313" key="7">
    <source>
        <dbReference type="EMBL" id="MCW8344722.1"/>
    </source>
</evidence>
<dbReference type="PROSITE" id="PS50887">
    <property type="entry name" value="GGDEF"/>
    <property type="match status" value="1"/>
</dbReference>
<comment type="cofactor">
    <cofactor evidence="1">
        <name>Mg(2+)</name>
        <dbReference type="ChEBI" id="CHEBI:18420"/>
    </cofactor>
</comment>
<dbReference type="SUPFAM" id="SSF55073">
    <property type="entry name" value="Nucleotide cyclase"/>
    <property type="match status" value="1"/>
</dbReference>
<dbReference type="CDD" id="cd01949">
    <property type="entry name" value="GGDEF"/>
    <property type="match status" value="1"/>
</dbReference>
<comment type="caution">
    <text evidence="7">The sequence shown here is derived from an EMBL/GenBank/DDBJ whole genome shotgun (WGS) entry which is preliminary data.</text>
</comment>
<dbReference type="PANTHER" id="PTHR45138:SF9">
    <property type="entry name" value="DIGUANYLATE CYCLASE DGCM-RELATED"/>
    <property type="match status" value="1"/>
</dbReference>
<evidence type="ECO:0000256" key="1">
    <source>
        <dbReference type="ARBA" id="ARBA00001946"/>
    </source>
</evidence>
<dbReference type="SUPFAM" id="SSF49785">
    <property type="entry name" value="Galactose-binding domain-like"/>
    <property type="match status" value="1"/>
</dbReference>
<reference evidence="7" key="1">
    <citation type="submission" date="2022-02" db="EMBL/GenBank/DDBJ databases">
        <title>Vibrio sp. nov, a new bacterium isolated from seawater.</title>
        <authorList>
            <person name="Yuan Y."/>
        </authorList>
    </citation>
    <scope>NUCLEOTIDE SEQUENCE</scope>
    <source>
        <strain evidence="7">ZSDZ65</strain>
    </source>
</reference>
<dbReference type="Pfam" id="PF00990">
    <property type="entry name" value="GGDEF"/>
    <property type="match status" value="1"/>
</dbReference>
<dbReference type="FunFam" id="3.30.70.270:FF:000001">
    <property type="entry name" value="Diguanylate cyclase domain protein"/>
    <property type="match status" value="1"/>
</dbReference>
<feature type="transmembrane region" description="Helical" evidence="5">
    <location>
        <begin position="183"/>
        <end position="204"/>
    </location>
</feature>
<dbReference type="AlphaFoldDB" id="A0A9X3HVG8"/>
<dbReference type="InterPro" id="IPR043128">
    <property type="entry name" value="Rev_trsase/Diguanyl_cyclase"/>
</dbReference>
<feature type="region of interest" description="Disordered" evidence="4">
    <location>
        <begin position="1"/>
        <end position="23"/>
    </location>
</feature>
<dbReference type="RefSeq" id="WP_265673160.1">
    <property type="nucleotide sequence ID" value="NZ_JAKRRY010000001.1"/>
</dbReference>
<dbReference type="NCBIfam" id="TIGR00254">
    <property type="entry name" value="GGDEF"/>
    <property type="match status" value="1"/>
</dbReference>
<keyword evidence="5" id="KW-0812">Transmembrane</keyword>
<dbReference type="GO" id="GO:0005886">
    <property type="term" value="C:plasma membrane"/>
    <property type="evidence" value="ECO:0007669"/>
    <property type="project" value="TreeGrafter"/>
</dbReference>
<dbReference type="InterPro" id="IPR000160">
    <property type="entry name" value="GGDEF_dom"/>
</dbReference>
<dbReference type="Proteomes" id="UP001155587">
    <property type="component" value="Unassembled WGS sequence"/>
</dbReference>
<gene>
    <name evidence="7" type="ORF">MD535_01605</name>
</gene>
<dbReference type="EC" id="2.7.7.65" evidence="2"/>
<proteinExistence type="predicted"/>
<dbReference type="InterPro" id="IPR008979">
    <property type="entry name" value="Galactose-bd-like_sf"/>
</dbReference>
<comment type="catalytic activity">
    <reaction evidence="3">
        <text>2 GTP = 3',3'-c-di-GMP + 2 diphosphate</text>
        <dbReference type="Rhea" id="RHEA:24898"/>
        <dbReference type="ChEBI" id="CHEBI:33019"/>
        <dbReference type="ChEBI" id="CHEBI:37565"/>
        <dbReference type="ChEBI" id="CHEBI:58805"/>
        <dbReference type="EC" id="2.7.7.65"/>
    </reaction>
</comment>
<dbReference type="GO" id="GO:0052621">
    <property type="term" value="F:diguanylate cyclase activity"/>
    <property type="evidence" value="ECO:0007669"/>
    <property type="project" value="UniProtKB-EC"/>
</dbReference>
<evidence type="ECO:0000313" key="8">
    <source>
        <dbReference type="Proteomes" id="UP001155587"/>
    </source>
</evidence>
<accession>A0A9X3HVG8</accession>
<keyword evidence="5" id="KW-1133">Transmembrane helix</keyword>
<dbReference type="InterPro" id="IPR029787">
    <property type="entry name" value="Nucleotide_cyclase"/>
</dbReference>
<dbReference type="GO" id="GO:1902201">
    <property type="term" value="P:negative regulation of bacterial-type flagellum-dependent cell motility"/>
    <property type="evidence" value="ECO:0007669"/>
    <property type="project" value="TreeGrafter"/>
</dbReference>
<dbReference type="InterPro" id="IPR050469">
    <property type="entry name" value="Diguanylate_Cyclase"/>
</dbReference>
<sequence length="393" mass="44693">MSKQFQRFATNDQQDGGQSQSTLTASNNQTQLNCELKSSDYPWPYCGLSIHLSGDASKGKDLSAYHTLEIELDYPQPLNAEKSLRLYFRNYNPAYSNLEDEYTHKYNGITLNHDSERLSIPIKNFQVMTWWLVDNKIPIEFASPEYRNVTKFELATGSNSALGDHQITIKNITLIGRYIEGEALFLILLVIWVIAAISLIMWEFRKHQRDIDRSQRRTAHLARLNQRLVSENIMFAELAHKDALTGIRNRHAVRGWLDSHQKSTSSSVMSILFIDIDNFKPINDTYGHSVGDDVLREFAVIVSEFITDPDIVVRWGGEEFVIFCISKNRAHATQEAEKIRQKVSSHLWVHGDPLTCSIGVSEVYADNVYGAITQADNHLYHAKQAGRNCVVAG</sequence>
<evidence type="ECO:0000256" key="2">
    <source>
        <dbReference type="ARBA" id="ARBA00012528"/>
    </source>
</evidence>
<dbReference type="PANTHER" id="PTHR45138">
    <property type="entry name" value="REGULATORY COMPONENTS OF SENSORY TRANSDUCTION SYSTEM"/>
    <property type="match status" value="1"/>
</dbReference>
<evidence type="ECO:0000256" key="5">
    <source>
        <dbReference type="SAM" id="Phobius"/>
    </source>
</evidence>
<protein>
    <recommendedName>
        <fullName evidence="2">diguanylate cyclase</fullName>
        <ecNumber evidence="2">2.7.7.65</ecNumber>
    </recommendedName>
</protein>
<dbReference type="SMART" id="SM00267">
    <property type="entry name" value="GGDEF"/>
    <property type="match status" value="1"/>
</dbReference>
<organism evidence="7 8">
    <name type="scientific">Vibrio qingdaonensis</name>
    <dbReference type="NCBI Taxonomy" id="2829491"/>
    <lineage>
        <taxon>Bacteria</taxon>
        <taxon>Pseudomonadati</taxon>
        <taxon>Pseudomonadota</taxon>
        <taxon>Gammaproteobacteria</taxon>
        <taxon>Vibrionales</taxon>
        <taxon>Vibrionaceae</taxon>
        <taxon>Vibrio</taxon>
    </lineage>
</organism>
<evidence type="ECO:0000256" key="4">
    <source>
        <dbReference type="SAM" id="MobiDB-lite"/>
    </source>
</evidence>
<keyword evidence="5" id="KW-0472">Membrane</keyword>
<dbReference type="Gene3D" id="3.30.70.270">
    <property type="match status" value="1"/>
</dbReference>
<evidence type="ECO:0000259" key="6">
    <source>
        <dbReference type="PROSITE" id="PS50887"/>
    </source>
</evidence>
<keyword evidence="8" id="KW-1185">Reference proteome</keyword>
<name>A0A9X3HVG8_9VIBR</name>
<dbReference type="EMBL" id="JAKRRY010000001">
    <property type="protein sequence ID" value="MCW8344722.1"/>
    <property type="molecule type" value="Genomic_DNA"/>
</dbReference>